<dbReference type="GeneID" id="39584861"/>
<evidence type="ECO:0000256" key="10">
    <source>
        <dbReference type="RuleBase" id="RU000488"/>
    </source>
</evidence>
<feature type="repeat" description="Solcar" evidence="9">
    <location>
        <begin position="8"/>
        <end position="94"/>
    </location>
</feature>
<dbReference type="InterPro" id="IPR002067">
    <property type="entry name" value="MCP"/>
</dbReference>
<keyword evidence="6" id="KW-1133">Transmembrane helix</keyword>
<dbReference type="InterPro" id="IPR018108">
    <property type="entry name" value="MCP_transmembrane"/>
</dbReference>
<organism evidence="11 12">
    <name type="scientific">Apiotrichum porosum</name>
    <dbReference type="NCBI Taxonomy" id="105984"/>
    <lineage>
        <taxon>Eukaryota</taxon>
        <taxon>Fungi</taxon>
        <taxon>Dikarya</taxon>
        <taxon>Basidiomycota</taxon>
        <taxon>Agaricomycotina</taxon>
        <taxon>Tremellomycetes</taxon>
        <taxon>Trichosporonales</taxon>
        <taxon>Trichosporonaceae</taxon>
        <taxon>Apiotrichum</taxon>
    </lineage>
</organism>
<proteinExistence type="inferred from homology"/>
<gene>
    <name evidence="11" type="ORF">EHS24_000318</name>
</gene>
<dbReference type="PANTHER" id="PTHR45624:SF10">
    <property type="entry name" value="SLC (SOLUTE CARRIER) HOMOLOG"/>
    <property type="match status" value="1"/>
</dbReference>
<dbReference type="PANTHER" id="PTHR45624">
    <property type="entry name" value="MITOCHONDRIAL BASIC AMINO ACIDS TRANSPORTER-RELATED"/>
    <property type="match status" value="1"/>
</dbReference>
<dbReference type="InterPro" id="IPR023395">
    <property type="entry name" value="MCP_dom_sf"/>
</dbReference>
<feature type="repeat" description="Solcar" evidence="9">
    <location>
        <begin position="269"/>
        <end position="361"/>
    </location>
</feature>
<evidence type="ECO:0000313" key="11">
    <source>
        <dbReference type="EMBL" id="RSH87801.1"/>
    </source>
</evidence>
<evidence type="ECO:0000256" key="4">
    <source>
        <dbReference type="ARBA" id="ARBA00022692"/>
    </source>
</evidence>
<dbReference type="Gene3D" id="1.50.40.10">
    <property type="entry name" value="Mitochondrial carrier domain"/>
    <property type="match status" value="2"/>
</dbReference>
<dbReference type="Pfam" id="PF00153">
    <property type="entry name" value="Mito_carr"/>
    <property type="match status" value="3"/>
</dbReference>
<dbReference type="GO" id="GO:0022857">
    <property type="term" value="F:transmembrane transporter activity"/>
    <property type="evidence" value="ECO:0007669"/>
    <property type="project" value="TreeGrafter"/>
</dbReference>
<keyword evidence="7" id="KW-0496">Mitochondrion</keyword>
<keyword evidence="3 10" id="KW-0813">Transport</keyword>
<dbReference type="AlphaFoldDB" id="A0A427Y9H0"/>
<dbReference type="GO" id="GO:0031966">
    <property type="term" value="C:mitochondrial membrane"/>
    <property type="evidence" value="ECO:0007669"/>
    <property type="project" value="UniProtKB-SubCell"/>
</dbReference>
<evidence type="ECO:0000256" key="7">
    <source>
        <dbReference type="ARBA" id="ARBA00023128"/>
    </source>
</evidence>
<evidence type="ECO:0000256" key="9">
    <source>
        <dbReference type="PROSITE-ProRule" id="PRU00282"/>
    </source>
</evidence>
<evidence type="ECO:0000256" key="8">
    <source>
        <dbReference type="ARBA" id="ARBA00023136"/>
    </source>
</evidence>
<comment type="subcellular location">
    <subcellularLocation>
        <location evidence="1">Mitochondrion membrane</location>
        <topology evidence="1">Multi-pass membrane protein</topology>
    </subcellularLocation>
</comment>
<reference evidence="11 12" key="1">
    <citation type="submission" date="2018-11" db="EMBL/GenBank/DDBJ databases">
        <title>Genome sequence of Apiotrichum porosum DSM 27194.</title>
        <authorList>
            <person name="Aliyu H."/>
            <person name="Gorte O."/>
            <person name="Ochsenreither K."/>
        </authorList>
    </citation>
    <scope>NUCLEOTIDE SEQUENCE [LARGE SCALE GENOMIC DNA]</scope>
    <source>
        <strain evidence="11 12">DSM 27194</strain>
    </source>
</reference>
<dbReference type="PROSITE" id="PS50920">
    <property type="entry name" value="SOLCAR"/>
    <property type="match status" value="3"/>
</dbReference>
<keyword evidence="8 9" id="KW-0472">Membrane</keyword>
<sequence>MSDGDDAVSPAVDFSAGVVAGAVGLVVGQPFDVVKVRYQTPAFNGKYTSIFGAFRSIVQQEGTVGLFKGVTSPMAGIAFVNGVVFSSYSFFINLQHPGNGSSPTLGQITLAGTGSGMLAAFLTCPIELVKIRQQSMPIHMNPSTWSVTKDILRQGGIRGIYRGFSATLIRELAYGPYFGALVCHSVNSAAPSSHLSSFNVEPTKSECCTNSDNAAAMCQVCADDSLLTFRYEGMLRLFKWRRRRDGEDLHEKPHRHDLIHEAEAEMHTLSWPELMAAGGVAGVVAWMVTFPFDVFKTRMQSSSTLEEGSGTRKPPGLWRVATESIRREGPGVMVAGLWPTVVRRQVGDIWRDKWRYGLVPFQSALPERIPRPFGVALE</sequence>
<evidence type="ECO:0000256" key="2">
    <source>
        <dbReference type="ARBA" id="ARBA00006375"/>
    </source>
</evidence>
<comment type="caution">
    <text evidence="11">The sequence shown here is derived from an EMBL/GenBank/DDBJ whole genome shotgun (WGS) entry which is preliminary data.</text>
</comment>
<dbReference type="InterPro" id="IPR050567">
    <property type="entry name" value="Mitochondrial_Carrier"/>
</dbReference>
<feature type="repeat" description="Solcar" evidence="9">
    <location>
        <begin position="103"/>
        <end position="188"/>
    </location>
</feature>
<dbReference type="Proteomes" id="UP000279236">
    <property type="component" value="Unassembled WGS sequence"/>
</dbReference>
<evidence type="ECO:0000256" key="3">
    <source>
        <dbReference type="ARBA" id="ARBA00022448"/>
    </source>
</evidence>
<dbReference type="OrthoDB" id="14252at2759"/>
<evidence type="ECO:0000256" key="1">
    <source>
        <dbReference type="ARBA" id="ARBA00004225"/>
    </source>
</evidence>
<evidence type="ECO:0008006" key="13">
    <source>
        <dbReference type="Google" id="ProtNLM"/>
    </source>
</evidence>
<keyword evidence="4 9" id="KW-0812">Transmembrane</keyword>
<evidence type="ECO:0000256" key="5">
    <source>
        <dbReference type="ARBA" id="ARBA00022737"/>
    </source>
</evidence>
<keyword evidence="12" id="KW-1185">Reference proteome</keyword>
<accession>A0A427Y9H0</accession>
<protein>
    <recommendedName>
        <fullName evidence="13">Carnitine transporter</fullName>
    </recommendedName>
</protein>
<keyword evidence="5" id="KW-0677">Repeat</keyword>
<dbReference type="PRINTS" id="PR00926">
    <property type="entry name" value="MITOCARRIER"/>
</dbReference>
<evidence type="ECO:0000313" key="12">
    <source>
        <dbReference type="Proteomes" id="UP000279236"/>
    </source>
</evidence>
<dbReference type="SUPFAM" id="SSF103506">
    <property type="entry name" value="Mitochondrial carrier"/>
    <property type="match status" value="1"/>
</dbReference>
<dbReference type="RefSeq" id="XP_028480009.1">
    <property type="nucleotide sequence ID" value="XM_028616152.1"/>
</dbReference>
<comment type="similarity">
    <text evidence="2 10">Belongs to the mitochondrial carrier (TC 2.A.29) family.</text>
</comment>
<evidence type="ECO:0000256" key="6">
    <source>
        <dbReference type="ARBA" id="ARBA00022989"/>
    </source>
</evidence>
<name>A0A427Y9H0_9TREE</name>
<dbReference type="EMBL" id="RSCE01000001">
    <property type="protein sequence ID" value="RSH87801.1"/>
    <property type="molecule type" value="Genomic_DNA"/>
</dbReference>